<protein>
    <recommendedName>
        <fullName evidence="4">YARHG domain-containing protein</fullName>
    </recommendedName>
</protein>
<proteinExistence type="predicted"/>
<dbReference type="EMBL" id="FTOV01000002">
    <property type="protein sequence ID" value="SIS71066.1"/>
    <property type="molecule type" value="Genomic_DNA"/>
</dbReference>
<gene>
    <name evidence="2" type="ORF">SAMN05421785_102107</name>
</gene>
<sequence length="721" mass="86166">MKKLIPLFFLFFIHLFNCQYAEGQYYESEIYKLKLRIEKGDKKALYELTPYFDSSKKLAEYLGHHYHETEEFYLAKRVIEENFIFPEQAINLEEIKNSETYSDFFKKNENKIKYSPELKTFYITPLKDRKDFIEFRELPIAKLQKLIKRRSEIITKDWIKARGIDVLIRQNNPESLVKICEEFYRLRDKFNFFNRDQEDFPELLKLLIHKDIGSVGRNDYRVWETDDSNFDNKAILNLLIYFTKNYKNFVWDNSSHCFINKSLKSKQIDDITNLFEELYNDNDSIALNTFIKLSQSDTKRVNEISAEKERNILSSTNPIIPMFPYRFLSQLSLLTLYYRQKNIDFQGTKDLHTHIEKLSSKISFKERREYENYLIDHLNLQDIPPLEYWSLIYEKRPKLSESVSRILDIYYTKNWDTILNDEKQLELYLKKSLLYGRIGINGNVNYYLFKFTGNGNDVIKLLDKIKSEDPDIVFQIENAKKMCLKSFDYPISPQKISGGNFNSEKVDLKDETEKIKVTAKDSDDFEYKILKLFSKVGYSQIPEALQILEKLNFKENSYNNKYSMFERDFGFFVIENWKDKKVRDQFLSVYQSHTEKELYKYYLDLAGIDYKNQDESLDYDKIYEILKFDIVTPFTGSQELENEVGAIVKLLESDQNTTLGYPDKICNSAGMYICPPSDRAWEWRKYLKDKKLLRKEHSKIVSFNYGYYIDKVLVYREINSK</sequence>
<evidence type="ECO:0000313" key="3">
    <source>
        <dbReference type="Proteomes" id="UP000185781"/>
    </source>
</evidence>
<dbReference type="AlphaFoldDB" id="A0A1N7LB23"/>
<accession>A0A1N7LB23</accession>
<evidence type="ECO:0000313" key="2">
    <source>
        <dbReference type="EMBL" id="SIS71066.1"/>
    </source>
</evidence>
<evidence type="ECO:0008006" key="4">
    <source>
        <dbReference type="Google" id="ProtNLM"/>
    </source>
</evidence>
<dbReference type="RefSeq" id="WP_076390660.1">
    <property type="nucleotide sequence ID" value="NZ_FTOV01000002.1"/>
</dbReference>
<dbReference type="STRING" id="373672.SAMN05421785_102107"/>
<organism evidence="2 3">
    <name type="scientific">Chryseobacterium gambrini</name>
    <dbReference type="NCBI Taxonomy" id="373672"/>
    <lineage>
        <taxon>Bacteria</taxon>
        <taxon>Pseudomonadati</taxon>
        <taxon>Bacteroidota</taxon>
        <taxon>Flavobacteriia</taxon>
        <taxon>Flavobacteriales</taxon>
        <taxon>Weeksellaceae</taxon>
        <taxon>Chryseobacterium group</taxon>
        <taxon>Chryseobacterium</taxon>
    </lineage>
</organism>
<reference evidence="2 3" key="1">
    <citation type="submission" date="2017-01" db="EMBL/GenBank/DDBJ databases">
        <authorList>
            <person name="Mah S.A."/>
            <person name="Swanson W.J."/>
            <person name="Moy G.W."/>
            <person name="Vacquier V.D."/>
        </authorList>
    </citation>
    <scope>NUCLEOTIDE SEQUENCE [LARGE SCALE GENOMIC DNA]</scope>
    <source>
        <strain evidence="2 3">DSM 18014</strain>
    </source>
</reference>
<feature type="chain" id="PRO_5013360595" description="YARHG domain-containing protein" evidence="1">
    <location>
        <begin position="22"/>
        <end position="721"/>
    </location>
</feature>
<keyword evidence="1" id="KW-0732">Signal</keyword>
<feature type="signal peptide" evidence="1">
    <location>
        <begin position="1"/>
        <end position="21"/>
    </location>
</feature>
<dbReference type="Proteomes" id="UP000185781">
    <property type="component" value="Unassembled WGS sequence"/>
</dbReference>
<name>A0A1N7LB23_9FLAO</name>
<dbReference type="OrthoDB" id="1214732at2"/>
<evidence type="ECO:0000256" key="1">
    <source>
        <dbReference type="SAM" id="SignalP"/>
    </source>
</evidence>